<name>A0A1I7Z3B2_9BILA</name>
<evidence type="ECO:0000256" key="1">
    <source>
        <dbReference type="SAM" id="MobiDB-lite"/>
    </source>
</evidence>
<evidence type="ECO:0000313" key="2">
    <source>
        <dbReference type="Proteomes" id="UP000095287"/>
    </source>
</evidence>
<feature type="region of interest" description="Disordered" evidence="1">
    <location>
        <begin position="59"/>
        <end position="96"/>
    </location>
</feature>
<reference evidence="3" key="1">
    <citation type="submission" date="2016-11" db="UniProtKB">
        <authorList>
            <consortium name="WormBaseParasite"/>
        </authorList>
    </citation>
    <scope>IDENTIFICATION</scope>
</reference>
<sequence>MQWGQGRGEEETQDGPSMLRWKPENVCDGRGKALLTLTVTVFLCVGYCVRYTKEERKKEMEVPRGSAVKRKAWLQSKSSEAHANEAFRSVKRSDEE</sequence>
<proteinExistence type="predicted"/>
<keyword evidence="2" id="KW-1185">Reference proteome</keyword>
<organism evidence="2 3">
    <name type="scientific">Steinernema glaseri</name>
    <dbReference type="NCBI Taxonomy" id="37863"/>
    <lineage>
        <taxon>Eukaryota</taxon>
        <taxon>Metazoa</taxon>
        <taxon>Ecdysozoa</taxon>
        <taxon>Nematoda</taxon>
        <taxon>Chromadorea</taxon>
        <taxon>Rhabditida</taxon>
        <taxon>Tylenchina</taxon>
        <taxon>Panagrolaimomorpha</taxon>
        <taxon>Strongyloidoidea</taxon>
        <taxon>Steinernematidae</taxon>
        <taxon>Steinernema</taxon>
    </lineage>
</organism>
<feature type="region of interest" description="Disordered" evidence="1">
    <location>
        <begin position="1"/>
        <end position="21"/>
    </location>
</feature>
<protein>
    <submittedName>
        <fullName evidence="3">Transmembrane protein</fullName>
    </submittedName>
</protein>
<dbReference type="Proteomes" id="UP000095287">
    <property type="component" value="Unplaced"/>
</dbReference>
<accession>A0A1I7Z3B2</accession>
<dbReference type="WBParaSite" id="L893_g22495.t1">
    <property type="protein sequence ID" value="L893_g22495.t1"/>
    <property type="gene ID" value="L893_g22495"/>
</dbReference>
<dbReference type="AlphaFoldDB" id="A0A1I7Z3B2"/>
<evidence type="ECO:0000313" key="3">
    <source>
        <dbReference type="WBParaSite" id="L893_g22495.t1"/>
    </source>
</evidence>